<evidence type="ECO:0000313" key="16">
    <source>
        <dbReference type="EMBL" id="AJC49133.1"/>
    </source>
</evidence>
<feature type="transmembrane region" description="Helical" evidence="14">
    <location>
        <begin position="104"/>
        <end position="130"/>
    </location>
</feature>
<keyword evidence="17" id="KW-1185">Reference proteome</keyword>
<evidence type="ECO:0000256" key="14">
    <source>
        <dbReference type="SAM" id="Phobius"/>
    </source>
</evidence>
<keyword evidence="9 14" id="KW-1133">Transmembrane helix</keyword>
<feature type="transmembrane region" description="Helical" evidence="14">
    <location>
        <begin position="38"/>
        <end position="55"/>
    </location>
</feature>
<evidence type="ECO:0000256" key="11">
    <source>
        <dbReference type="ARBA" id="ARBA00023098"/>
    </source>
</evidence>
<accession>A0A0A8E571</accession>
<feature type="domain" description="Fatty acid hydroxylase" evidence="15">
    <location>
        <begin position="46"/>
        <end position="176"/>
    </location>
</feature>
<evidence type="ECO:0000256" key="9">
    <source>
        <dbReference type="ARBA" id="ARBA00022989"/>
    </source>
</evidence>
<dbReference type="InterPro" id="IPR014430">
    <property type="entry name" value="Scs7"/>
</dbReference>
<keyword evidence="10" id="KW-0560">Oxidoreductase</keyword>
<dbReference type="GO" id="GO:0005506">
    <property type="term" value="F:iron ion binding"/>
    <property type="evidence" value="ECO:0007669"/>
    <property type="project" value="InterPro"/>
</dbReference>
<name>A0A0A8E571_9GAMM</name>
<dbReference type="GO" id="GO:0016020">
    <property type="term" value="C:membrane"/>
    <property type="evidence" value="ECO:0007669"/>
    <property type="project" value="InterPro"/>
</dbReference>
<keyword evidence="6" id="KW-0256">Endoplasmic reticulum</keyword>
<evidence type="ECO:0000256" key="6">
    <source>
        <dbReference type="ARBA" id="ARBA00022824"/>
    </source>
</evidence>
<dbReference type="Pfam" id="PF04116">
    <property type="entry name" value="FA_hydroxylase"/>
    <property type="match status" value="1"/>
</dbReference>
<evidence type="ECO:0000256" key="10">
    <source>
        <dbReference type="ARBA" id="ARBA00023002"/>
    </source>
</evidence>
<dbReference type="InterPro" id="IPR006694">
    <property type="entry name" value="Fatty_acid_hydroxylase"/>
</dbReference>
<protein>
    <submittedName>
        <fullName evidence="16">Fatty acid hydroxylase</fullName>
    </submittedName>
</protein>
<organism evidence="16 17">
    <name type="scientific">Allofrancisella guangzhouensis</name>
    <dbReference type="NCBI Taxonomy" id="594679"/>
    <lineage>
        <taxon>Bacteria</taxon>
        <taxon>Pseudomonadati</taxon>
        <taxon>Pseudomonadota</taxon>
        <taxon>Gammaproteobacteria</taxon>
        <taxon>Thiotrichales</taxon>
        <taxon>Francisellaceae</taxon>
        <taxon>Allofrancisella</taxon>
    </lineage>
</organism>
<evidence type="ECO:0000256" key="1">
    <source>
        <dbReference type="ARBA" id="ARBA00001947"/>
    </source>
</evidence>
<keyword evidence="11" id="KW-0443">Lipid metabolism</keyword>
<evidence type="ECO:0000256" key="7">
    <source>
        <dbReference type="ARBA" id="ARBA00022832"/>
    </source>
</evidence>
<dbReference type="GO" id="GO:0080132">
    <property type="term" value="F:fatty acid 2-hydroxylase activity"/>
    <property type="evidence" value="ECO:0007669"/>
    <property type="project" value="InterPro"/>
</dbReference>
<reference evidence="16 17" key="1">
    <citation type="submission" date="2014-12" db="EMBL/GenBank/DDBJ databases">
        <title>Complete genome sequence of Francisella guanzhouensis strain 08HL01032 isolated from air-conditioning system in China.</title>
        <authorList>
            <person name="Svensson D."/>
            <person name="Ohrman C."/>
            <person name="Backman S."/>
            <person name="Karlsson E."/>
            <person name="Nilsson E."/>
            <person name="Bystrom M."/>
            <person name="Larkeryd A."/>
            <person name="Stenberg P."/>
            <person name="Scholtz H.C."/>
            <person name="Forsman M."/>
            <person name="Sjodin A."/>
        </authorList>
    </citation>
    <scope>NUCLEOTIDE SEQUENCE [LARGE SCALE GENOMIC DNA]</scope>
    <source>
        <strain evidence="16 17">08HL01032</strain>
    </source>
</reference>
<keyword evidence="7" id="KW-0276">Fatty acid metabolism</keyword>
<keyword evidence="5" id="KW-0479">Metal-binding</keyword>
<evidence type="ECO:0000256" key="5">
    <source>
        <dbReference type="ARBA" id="ARBA00022723"/>
    </source>
</evidence>
<dbReference type="Proteomes" id="UP000031104">
    <property type="component" value="Chromosome"/>
</dbReference>
<proteinExistence type="predicted"/>
<dbReference type="PANTHER" id="PTHR12863">
    <property type="entry name" value="FATTY ACID HYDROXYLASE"/>
    <property type="match status" value="1"/>
</dbReference>
<dbReference type="OrthoDB" id="5291370at2"/>
<feature type="transmembrane region" description="Helical" evidence="14">
    <location>
        <begin position="12"/>
        <end position="31"/>
    </location>
</feature>
<evidence type="ECO:0000256" key="3">
    <source>
        <dbReference type="ARBA" id="ARBA00022516"/>
    </source>
</evidence>
<dbReference type="AlphaFoldDB" id="A0A0A8E571"/>
<dbReference type="KEGG" id="fgu:SD28_05540"/>
<dbReference type="EMBL" id="CP010427">
    <property type="protein sequence ID" value="AJC49133.1"/>
    <property type="molecule type" value="Genomic_DNA"/>
</dbReference>
<evidence type="ECO:0000256" key="13">
    <source>
        <dbReference type="ARBA" id="ARBA00023160"/>
    </source>
</evidence>
<comment type="subcellular location">
    <subcellularLocation>
        <location evidence="2">Endoplasmic reticulum membrane</location>
        <topology evidence="2">Multi-pass membrane protein</topology>
    </subcellularLocation>
</comment>
<gene>
    <name evidence="16" type="ORF">SD28_05540</name>
</gene>
<evidence type="ECO:0000256" key="2">
    <source>
        <dbReference type="ARBA" id="ARBA00004477"/>
    </source>
</evidence>
<keyword evidence="8" id="KW-0862">Zinc</keyword>
<comment type="cofactor">
    <cofactor evidence="1">
        <name>Zn(2+)</name>
        <dbReference type="ChEBI" id="CHEBI:29105"/>
    </cofactor>
</comment>
<dbReference type="HOGENOM" id="CLU_034756_1_1_6"/>
<keyword evidence="13" id="KW-0275">Fatty acid biosynthesis</keyword>
<evidence type="ECO:0000256" key="4">
    <source>
        <dbReference type="ARBA" id="ARBA00022692"/>
    </source>
</evidence>
<dbReference type="PANTHER" id="PTHR12863:SF1">
    <property type="entry name" value="FATTY ACID 2-HYDROXYLASE"/>
    <property type="match status" value="1"/>
</dbReference>
<sequence>MTMLEKISRTGYWSDFYVYPIAIVFFLVLSFKCFFGNFFWIFTLIVLGVFTWTFIEYLVHRFIFHYCPLIKELHAVHHKHTIDLVGNPTYISLPIYTVTLFLPLYLIFGLGIASAIYSGALLGALLYFFVHHSTHHVKAKKGSLLFIYKKHHALHHHYEDKNFSVTFPLWDKVFKTKK</sequence>
<evidence type="ECO:0000259" key="15">
    <source>
        <dbReference type="Pfam" id="PF04116"/>
    </source>
</evidence>
<evidence type="ECO:0000256" key="12">
    <source>
        <dbReference type="ARBA" id="ARBA00023136"/>
    </source>
</evidence>
<keyword evidence="12 14" id="KW-0472">Membrane</keyword>
<evidence type="ECO:0000256" key="8">
    <source>
        <dbReference type="ARBA" id="ARBA00022833"/>
    </source>
</evidence>
<evidence type="ECO:0000313" key="17">
    <source>
        <dbReference type="Proteomes" id="UP000031104"/>
    </source>
</evidence>
<keyword evidence="3" id="KW-0444">Lipid biosynthesis</keyword>
<dbReference type="GO" id="GO:0006633">
    <property type="term" value="P:fatty acid biosynthetic process"/>
    <property type="evidence" value="ECO:0007669"/>
    <property type="project" value="UniProtKB-KW"/>
</dbReference>
<dbReference type="STRING" id="594679.SD28_05540"/>
<keyword evidence="4 14" id="KW-0812">Transmembrane</keyword>